<dbReference type="SUPFAM" id="SSF56436">
    <property type="entry name" value="C-type lectin-like"/>
    <property type="match status" value="1"/>
</dbReference>
<accession>A0A6P4ZBR6</accession>
<feature type="disulfide bond" evidence="2">
    <location>
        <begin position="420"/>
        <end position="435"/>
    </location>
</feature>
<reference evidence="8" key="1">
    <citation type="submission" date="2025-08" db="UniProtKB">
        <authorList>
            <consortium name="RefSeq"/>
        </authorList>
    </citation>
    <scope>IDENTIFICATION</scope>
    <source>
        <tissue evidence="8">Gonad</tissue>
    </source>
</reference>
<name>A0A6P4ZBR6_BRABE</name>
<feature type="transmembrane region" description="Helical" evidence="4">
    <location>
        <begin position="112"/>
        <end position="137"/>
    </location>
</feature>
<evidence type="ECO:0000256" key="2">
    <source>
        <dbReference type="PROSITE-ProRule" id="PRU00779"/>
    </source>
</evidence>
<protein>
    <submittedName>
        <fullName evidence="8">Pulmonary surfactant-associated protein D-like</fullName>
    </submittedName>
</protein>
<proteinExistence type="predicted"/>
<feature type="compositionally biased region" description="Low complexity" evidence="3">
    <location>
        <begin position="363"/>
        <end position="373"/>
    </location>
</feature>
<dbReference type="InterPro" id="IPR017994">
    <property type="entry name" value="P_trefoil_chordata"/>
</dbReference>
<dbReference type="PROSITE" id="PS50041">
    <property type="entry name" value="C_TYPE_LECTIN_2"/>
    <property type="match status" value="1"/>
</dbReference>
<dbReference type="InterPro" id="IPR050801">
    <property type="entry name" value="Ca-Dep_Lectins_ImmuneDev"/>
</dbReference>
<keyword evidence="1 2" id="KW-1015">Disulfide bond</keyword>
<sequence length="591" mass="62403">MTCVTPRTLYCPWLHQRAGKPAEQDRSCVVEGRSRTCFFCSAETLCGAMSGGRSRTADTKKDAMNMRESQTDWTHVADKAATTANTLYVSGADVRSSDDDDKTKCSKIRKMLWIAIDTVFAVAIVIVLAYCGATGLLGSTEEKISLEIGGQTGLPGSTGSPEGNGSVGMDGQTGLPGSPEGNGSVGMDGQTGLPGSPEGNGSVGMDGQHGLPGSTGSPEGNGSVEMDGQPVLPAGLPGSTGSPEGKVHVGMGGQVGLLGSTGEKVPLSIGGETGLPGSTGSKSLSCGIQWVMMAMGDGAGITWSIGSPEGKGHVEMGGQTGLPRSTGPPEGKGHVGMDGQTWLLWYTEYEENGHVEMDGQAGLLGSTGSSGTSEQGDGNMGKADAAAIAVSGPQELVRQIIDQLHPNEECAVEANKRQDCGWPGITPEECHRRGCCFNSMPFRSTWCFFKQGHSKEVGYTKWRGIYYKAFKTHQKSFSDAAATCREDGGTLAMPRDYDTDSFLFSLTVHHTTTGQYSHPSWFGLKRRYSGSSEFVWVDGTPLGGYTGWRPDEPNNWGGNEDCVHYLGHGDDPMKWNDIECGGKKVFICQRP</sequence>
<evidence type="ECO:0000259" key="6">
    <source>
        <dbReference type="PROSITE" id="PS51448"/>
    </source>
</evidence>
<evidence type="ECO:0000313" key="8">
    <source>
        <dbReference type="RefSeq" id="XP_019631329.1"/>
    </source>
</evidence>
<keyword evidence="4" id="KW-0472">Membrane</keyword>
<feature type="compositionally biased region" description="Polar residues" evidence="3">
    <location>
        <begin position="154"/>
        <end position="163"/>
    </location>
</feature>
<gene>
    <name evidence="8" type="primary">LOC109475193</name>
</gene>
<dbReference type="SUPFAM" id="SSF57492">
    <property type="entry name" value="Trefoil"/>
    <property type="match status" value="1"/>
</dbReference>
<dbReference type="Proteomes" id="UP000515135">
    <property type="component" value="Unplaced"/>
</dbReference>
<keyword evidence="7" id="KW-1185">Reference proteome</keyword>
<dbReference type="PANTHER" id="PTHR22801">
    <property type="entry name" value="LITHOSTATHINE"/>
    <property type="match status" value="1"/>
</dbReference>
<dbReference type="Gene3D" id="3.10.100.10">
    <property type="entry name" value="Mannose-Binding Protein A, subunit A"/>
    <property type="match status" value="1"/>
</dbReference>
<evidence type="ECO:0000313" key="7">
    <source>
        <dbReference type="Proteomes" id="UP000515135"/>
    </source>
</evidence>
<dbReference type="Pfam" id="PF00088">
    <property type="entry name" value="Trefoil"/>
    <property type="match status" value="1"/>
</dbReference>
<evidence type="ECO:0000256" key="1">
    <source>
        <dbReference type="ARBA" id="ARBA00023157"/>
    </source>
</evidence>
<dbReference type="RefSeq" id="XP_019631329.1">
    <property type="nucleotide sequence ID" value="XM_019775770.1"/>
</dbReference>
<dbReference type="PANTHER" id="PTHR22801:SF63">
    <property type="entry name" value="C-TYPE LECTIN DOMAIN-CONTAINING PROTEIN"/>
    <property type="match status" value="1"/>
</dbReference>
<dbReference type="InterPro" id="IPR016187">
    <property type="entry name" value="CTDL_fold"/>
</dbReference>
<dbReference type="InterPro" id="IPR016186">
    <property type="entry name" value="C-type_lectin-like/link_sf"/>
</dbReference>
<dbReference type="OrthoDB" id="10051464at2759"/>
<keyword evidence="4" id="KW-0812">Transmembrane</keyword>
<feature type="disulfide bond" evidence="2">
    <location>
        <begin position="430"/>
        <end position="447"/>
    </location>
</feature>
<dbReference type="AlphaFoldDB" id="A0A6P4ZBR6"/>
<feature type="domain" description="P-type" evidence="6">
    <location>
        <begin position="408"/>
        <end position="451"/>
    </location>
</feature>
<dbReference type="PROSITE" id="PS51448">
    <property type="entry name" value="P_TREFOIL_2"/>
    <property type="match status" value="1"/>
</dbReference>
<dbReference type="GeneID" id="109475193"/>
<dbReference type="InterPro" id="IPR044913">
    <property type="entry name" value="P_trefoil_dom_sf"/>
</dbReference>
<dbReference type="PROSITE" id="PS00615">
    <property type="entry name" value="C_TYPE_LECTIN_1"/>
    <property type="match status" value="1"/>
</dbReference>
<organism evidence="7 8">
    <name type="scientific">Branchiostoma belcheri</name>
    <name type="common">Amphioxus</name>
    <dbReference type="NCBI Taxonomy" id="7741"/>
    <lineage>
        <taxon>Eukaryota</taxon>
        <taxon>Metazoa</taxon>
        <taxon>Chordata</taxon>
        <taxon>Cephalochordata</taxon>
        <taxon>Leptocardii</taxon>
        <taxon>Amphioxiformes</taxon>
        <taxon>Branchiostomatidae</taxon>
        <taxon>Branchiostoma</taxon>
    </lineage>
</organism>
<feature type="disulfide bond" evidence="2">
    <location>
        <begin position="410"/>
        <end position="436"/>
    </location>
</feature>
<feature type="domain" description="C-type lectin" evidence="5">
    <location>
        <begin position="462"/>
        <end position="589"/>
    </location>
</feature>
<feature type="region of interest" description="Disordered" evidence="3">
    <location>
        <begin position="362"/>
        <end position="381"/>
    </location>
</feature>
<dbReference type="InterPro" id="IPR000519">
    <property type="entry name" value="P_trefoil_dom"/>
</dbReference>
<feature type="region of interest" description="Disordered" evidence="3">
    <location>
        <begin position="149"/>
        <end position="255"/>
    </location>
</feature>
<feature type="region of interest" description="Disordered" evidence="3">
    <location>
        <begin position="308"/>
        <end position="334"/>
    </location>
</feature>
<dbReference type="SMART" id="SM00018">
    <property type="entry name" value="PD"/>
    <property type="match status" value="1"/>
</dbReference>
<evidence type="ECO:0000256" key="4">
    <source>
        <dbReference type="SAM" id="Phobius"/>
    </source>
</evidence>
<dbReference type="InterPro" id="IPR001304">
    <property type="entry name" value="C-type_lectin-like"/>
</dbReference>
<dbReference type="CDD" id="cd00037">
    <property type="entry name" value="CLECT"/>
    <property type="match status" value="1"/>
</dbReference>
<evidence type="ECO:0000256" key="3">
    <source>
        <dbReference type="SAM" id="MobiDB-lite"/>
    </source>
</evidence>
<evidence type="ECO:0000259" key="5">
    <source>
        <dbReference type="PROSITE" id="PS50041"/>
    </source>
</evidence>
<dbReference type="InterPro" id="IPR018378">
    <property type="entry name" value="C-type_lectin_CS"/>
</dbReference>
<dbReference type="Gene3D" id="4.10.110.10">
    <property type="entry name" value="Spasmolytic Protein, domain 1"/>
    <property type="match status" value="1"/>
</dbReference>
<keyword evidence="4" id="KW-1133">Transmembrane helix</keyword>
<dbReference type="SMART" id="SM00034">
    <property type="entry name" value="CLECT"/>
    <property type="match status" value="1"/>
</dbReference>
<dbReference type="PRINTS" id="PR00680">
    <property type="entry name" value="PTREFOIL"/>
</dbReference>
<dbReference type="CDD" id="cd00111">
    <property type="entry name" value="Trefoil"/>
    <property type="match status" value="1"/>
</dbReference>
<dbReference type="KEGG" id="bbel:109475193"/>
<dbReference type="FunFam" id="4.10.110.10:FF:000006">
    <property type="entry name" value="Trefoil factor 1"/>
    <property type="match status" value="1"/>
</dbReference>
<dbReference type="Pfam" id="PF00059">
    <property type="entry name" value="Lectin_C"/>
    <property type="match status" value="1"/>
</dbReference>